<keyword evidence="7" id="KW-1185">Reference proteome</keyword>
<evidence type="ECO:0000256" key="2">
    <source>
        <dbReference type="SAM" id="MobiDB-lite"/>
    </source>
</evidence>
<feature type="chain" id="PRO_5032915043" evidence="4">
    <location>
        <begin position="18"/>
        <end position="1691"/>
    </location>
</feature>
<dbReference type="PROSITE" id="PS51352">
    <property type="entry name" value="THIOREDOXIN_2"/>
    <property type="match status" value="2"/>
</dbReference>
<dbReference type="GO" id="GO:0006457">
    <property type="term" value="P:protein folding"/>
    <property type="evidence" value="ECO:0007669"/>
    <property type="project" value="TreeGrafter"/>
</dbReference>
<dbReference type="Proteomes" id="UP000601435">
    <property type="component" value="Unassembled WGS sequence"/>
</dbReference>
<dbReference type="SUPFAM" id="SSF52266">
    <property type="entry name" value="SGNH hydrolase"/>
    <property type="match status" value="1"/>
</dbReference>
<dbReference type="OrthoDB" id="72053at2759"/>
<dbReference type="PANTHER" id="PTHR45672">
    <property type="entry name" value="PROTEIN DISULFIDE-ISOMERASE C17H9.14C-RELATED"/>
    <property type="match status" value="1"/>
</dbReference>
<gene>
    <name evidence="6" type="primary">P4HB</name>
    <name evidence="6" type="ORF">SNEC2469_LOCUS31402</name>
</gene>
<evidence type="ECO:0000313" key="6">
    <source>
        <dbReference type="EMBL" id="CAE7916185.1"/>
    </source>
</evidence>
<dbReference type="GO" id="GO:0003756">
    <property type="term" value="F:protein disulfide isomerase activity"/>
    <property type="evidence" value="ECO:0007669"/>
    <property type="project" value="TreeGrafter"/>
</dbReference>
<dbReference type="Gene3D" id="3.40.30.10">
    <property type="entry name" value="Glutaredoxin"/>
    <property type="match status" value="2"/>
</dbReference>
<keyword evidence="3" id="KW-1133">Transmembrane helix</keyword>
<comment type="similarity">
    <text evidence="1">Belongs to the protein disulfide isomerase family.</text>
</comment>
<keyword evidence="3" id="KW-0472">Membrane</keyword>
<accession>A0A813BSU9</accession>
<evidence type="ECO:0000313" key="7">
    <source>
        <dbReference type="Proteomes" id="UP000601435"/>
    </source>
</evidence>
<feature type="domain" description="Thioredoxin" evidence="5">
    <location>
        <begin position="1054"/>
        <end position="1190"/>
    </location>
</feature>
<dbReference type="InterPro" id="IPR017937">
    <property type="entry name" value="Thioredoxin_CS"/>
</dbReference>
<feature type="domain" description="Thioredoxin" evidence="5">
    <location>
        <begin position="513"/>
        <end position="643"/>
    </location>
</feature>
<feature type="transmembrane region" description="Helical" evidence="3">
    <location>
        <begin position="427"/>
        <end position="452"/>
    </location>
</feature>
<feature type="non-terminal residue" evidence="6">
    <location>
        <position position="1691"/>
    </location>
</feature>
<reference evidence="6" key="1">
    <citation type="submission" date="2021-02" db="EMBL/GenBank/DDBJ databases">
        <authorList>
            <person name="Dougan E. K."/>
            <person name="Rhodes N."/>
            <person name="Thang M."/>
            <person name="Chan C."/>
        </authorList>
    </citation>
    <scope>NUCLEOTIDE SEQUENCE</scope>
</reference>
<comment type="caution">
    <text evidence="6">The sequence shown here is derived from an EMBL/GenBank/DDBJ whole genome shotgun (WGS) entry which is preliminary data.</text>
</comment>
<dbReference type="SUPFAM" id="SSF52833">
    <property type="entry name" value="Thioredoxin-like"/>
    <property type="match status" value="2"/>
</dbReference>
<dbReference type="InterPro" id="IPR013766">
    <property type="entry name" value="Thioredoxin_domain"/>
</dbReference>
<dbReference type="InterPro" id="IPR036249">
    <property type="entry name" value="Thioredoxin-like_sf"/>
</dbReference>
<dbReference type="EMBL" id="CAJNJA010075942">
    <property type="protein sequence ID" value="CAE7916185.1"/>
    <property type="molecule type" value="Genomic_DNA"/>
</dbReference>
<name>A0A813BSU9_9DINO</name>
<evidence type="ECO:0000256" key="3">
    <source>
        <dbReference type="SAM" id="Phobius"/>
    </source>
</evidence>
<dbReference type="CDD" id="cd02961">
    <property type="entry name" value="PDI_a_family"/>
    <property type="match status" value="2"/>
</dbReference>
<proteinExistence type="inferred from homology"/>
<dbReference type="InterPro" id="IPR013830">
    <property type="entry name" value="SGNH_hydro"/>
</dbReference>
<organism evidence="6 7">
    <name type="scientific">Symbiodinium necroappetens</name>
    <dbReference type="NCBI Taxonomy" id="1628268"/>
    <lineage>
        <taxon>Eukaryota</taxon>
        <taxon>Sar</taxon>
        <taxon>Alveolata</taxon>
        <taxon>Dinophyceae</taxon>
        <taxon>Suessiales</taxon>
        <taxon>Symbiodiniaceae</taxon>
        <taxon>Symbiodinium</taxon>
    </lineage>
</organism>
<dbReference type="InterPro" id="IPR036514">
    <property type="entry name" value="SGNH_hydro_sf"/>
</dbReference>
<dbReference type="InterPro" id="IPR051063">
    <property type="entry name" value="PDI"/>
</dbReference>
<dbReference type="GO" id="GO:0005783">
    <property type="term" value="C:endoplasmic reticulum"/>
    <property type="evidence" value="ECO:0007669"/>
    <property type="project" value="TreeGrafter"/>
</dbReference>
<feature type="region of interest" description="Disordered" evidence="2">
    <location>
        <begin position="1339"/>
        <end position="1367"/>
    </location>
</feature>
<dbReference type="Pfam" id="PF00085">
    <property type="entry name" value="Thioredoxin"/>
    <property type="match status" value="2"/>
</dbReference>
<feature type="transmembrane region" description="Helical" evidence="3">
    <location>
        <begin position="384"/>
        <end position="406"/>
    </location>
</feature>
<feature type="signal peptide" evidence="4">
    <location>
        <begin position="1"/>
        <end position="17"/>
    </location>
</feature>
<evidence type="ECO:0000256" key="1">
    <source>
        <dbReference type="ARBA" id="ARBA00006347"/>
    </source>
</evidence>
<sequence length="1691" mass="183467">AQVLMALVLGVCNGMVAWKISQGKTALDTFVKPLADAGRGPEFSFSVLLISTGNLEMSGSMRRALRGLGMAAAGVSMAGAAQAAHLRWRYRCPGEPPGERHGHAGRHYDGKPLKLLFVGDSIAVGVGAKIAAPLQAACAERLAKIQRRPVEWCTIAANGADVRELHALVDEDHSFDIAVVLCGVNDGKKFLQGRWPSHFREDLAALCGTLRKAAPESVITVPQLLGHVQAPLFQQWPMCHLVDALFGQFEAQKTLLEATGAVRALSADSAMPVLQADARWWSVDGVHPSGEGYRKLGEWLAPLLDKVHSPQLVEFAIVNLELERAVKTERLQRRIKEAQASGNPGVGQLRELFVCNSVLIQEALLLEDEVKASIWFNASGVASVLWLGMTLWTWVLVFGWTFVPGITAFDKAAQHNANYCGAWATVLAARITAILAVLFLVVNILTVCNWLATVLITSDAFAQSMLKKACEIDRQALGFPVAQLLVKAMLLRGRCQRGFGKLSIAGAMALYRLSCLLSLLPFAVGYVKLGKHIVKYTEDKLKYILNREDRPSMLLEIFSPTCPACEAFAPHMSNAAERIKREAPDIKVVAVDGTAAESIMKELGTQEFPSVFYLGSDKTKARMEFKEANSADAIVSWTLRVSAPTIQNISTDSELPTLDPTSLPHLVLRSPSMVPAFASLAQDHKLTFRAFWIQAEVSPAVSQILHAGQDAHNFTWTDPRADSLDDDGELFEAFVKDNMLPAVIMISDAKKVNRILDRLESDAQLLWLVLNSTDQASPGSERSCGSDELACSAAGPSVAADASADALQRAFAPHKRMFQRAIATAREKKKVYGLYIDIAKWPDWVEKELYAWTAPVLVAQRFRHGPRYFFADHGLPANARQLTEWYSGLLSRTPRQMSERPQATPSGKLWRKFINLGLEDALRAQPATLLYTFKSPDSLSQEQEVIDLEDEMEALDTLAAWLSENCERPPLLGALDVRRNEVPLSLYAAASIGGLTAPNLYLIESDEGKPSMGVRWAGEVSEFVDRTVRAQDDQLAQRESALTKDFRGVIQWILAKARLLPSLKMPSNPDLSKFGTVSTARVIDLESEASLQELLHKNVSGFVEFFSPSCGACKKFAPVYESAARKAQASEADHAFARIDCSTTLGEQCCNMHNIEAYPSVFFMHGGRLEKYPGGSKRKDLLEYLAVMTEPVAVDVASEEVIQNGLEFFFSCAIAEVLHTGAMGEAAAARGRGTGMGQSLAPNLTAFGAARDAEGSKCRLSESTAALQALFGGPGCFRLVAVRHPPRPCGGLGGKGCRANPPEGGVFSRALGPTAALAQWAATLAGARVSSRSVLCRGSWQRPDQGSSGAVAALGSSGSRDGRAPGSMSELRGSLSFGLPALFLSGLSRLPVVLQQVLLIATVPLLWSRIWLRLRLGGDLREQPASLGEVPPGGDGRSVTASPPSVSYVWRIFLPWAYMKGGRRSVTVVSFLFPSLEPWPTFAIPEVSAGSGRVASGLMGGASARAVRLGPLGLWNIMAGAYAVQAMEGDGAWSAATSLQVIAASRVREWRQKHRVQRDADFAFYFTSYEQAVRHHVADAWTVARAEQEGCLMSAASAAVEGQRRQIGRRCPGPLRLREGGKAAWRLPSPMVVSCESAGRSWQVGAFRPAGPLADALRREWERTVERTASRFVDRADRATSPCMSLLAALV</sequence>
<protein>
    <submittedName>
        <fullName evidence="6">P4HB protein</fullName>
    </submittedName>
</protein>
<keyword evidence="3" id="KW-0812">Transmembrane</keyword>
<keyword evidence="4" id="KW-0732">Signal</keyword>
<dbReference type="Pfam" id="PF13472">
    <property type="entry name" value="Lipase_GDSL_2"/>
    <property type="match status" value="1"/>
</dbReference>
<dbReference type="Gene3D" id="3.40.50.1110">
    <property type="entry name" value="SGNH hydrolase"/>
    <property type="match status" value="1"/>
</dbReference>
<evidence type="ECO:0000256" key="4">
    <source>
        <dbReference type="SAM" id="SignalP"/>
    </source>
</evidence>
<evidence type="ECO:0000259" key="5">
    <source>
        <dbReference type="PROSITE" id="PS51352"/>
    </source>
</evidence>
<feature type="compositionally biased region" description="Low complexity" evidence="2">
    <location>
        <begin position="1346"/>
        <end position="1359"/>
    </location>
</feature>
<dbReference type="PROSITE" id="PS00194">
    <property type="entry name" value="THIOREDOXIN_1"/>
    <property type="match status" value="1"/>
</dbReference>